<accession>A0A8J5CXS8</accession>
<feature type="region of interest" description="Disordered" evidence="1">
    <location>
        <begin position="1"/>
        <end position="43"/>
    </location>
</feature>
<gene>
    <name evidence="2" type="ORF">GWK47_000062</name>
</gene>
<dbReference type="Proteomes" id="UP000770661">
    <property type="component" value="Unassembled WGS sequence"/>
</dbReference>
<dbReference type="EMBL" id="JACEEZ010010002">
    <property type="protein sequence ID" value="KAG0722145.1"/>
    <property type="molecule type" value="Genomic_DNA"/>
</dbReference>
<sequence length="108" mass="12177">MRRRRKEERRAAAATAQTKGKGKKKAMPAPKQKRVSIPRHNGAGSWWSGFSQTTYLWTPTVPKTTNRRRLRGEMKAKEFPCSTDVPDTLVNLPVTISLTPRLPGHIPT</sequence>
<evidence type="ECO:0000256" key="1">
    <source>
        <dbReference type="SAM" id="MobiDB-lite"/>
    </source>
</evidence>
<dbReference type="AlphaFoldDB" id="A0A8J5CXS8"/>
<protein>
    <submittedName>
        <fullName evidence="2">Uncharacterized protein</fullName>
    </submittedName>
</protein>
<proteinExistence type="predicted"/>
<organism evidence="2 3">
    <name type="scientific">Chionoecetes opilio</name>
    <name type="common">Atlantic snow crab</name>
    <name type="synonym">Cancer opilio</name>
    <dbReference type="NCBI Taxonomy" id="41210"/>
    <lineage>
        <taxon>Eukaryota</taxon>
        <taxon>Metazoa</taxon>
        <taxon>Ecdysozoa</taxon>
        <taxon>Arthropoda</taxon>
        <taxon>Crustacea</taxon>
        <taxon>Multicrustacea</taxon>
        <taxon>Malacostraca</taxon>
        <taxon>Eumalacostraca</taxon>
        <taxon>Eucarida</taxon>
        <taxon>Decapoda</taxon>
        <taxon>Pleocyemata</taxon>
        <taxon>Brachyura</taxon>
        <taxon>Eubrachyura</taxon>
        <taxon>Majoidea</taxon>
        <taxon>Majidae</taxon>
        <taxon>Chionoecetes</taxon>
    </lineage>
</organism>
<name>A0A8J5CXS8_CHIOP</name>
<reference evidence="2" key="1">
    <citation type="submission" date="2020-07" db="EMBL/GenBank/DDBJ databases">
        <title>The High-quality genome of the commercially important snow crab, Chionoecetes opilio.</title>
        <authorList>
            <person name="Jeong J.-H."/>
            <person name="Ryu S."/>
        </authorList>
    </citation>
    <scope>NUCLEOTIDE SEQUENCE</scope>
    <source>
        <strain evidence="2">MADBK_172401_WGS</strain>
        <tissue evidence="2">Digestive gland</tissue>
    </source>
</reference>
<keyword evidence="3" id="KW-1185">Reference proteome</keyword>
<evidence type="ECO:0000313" key="2">
    <source>
        <dbReference type="EMBL" id="KAG0722145.1"/>
    </source>
</evidence>
<evidence type="ECO:0000313" key="3">
    <source>
        <dbReference type="Proteomes" id="UP000770661"/>
    </source>
</evidence>
<feature type="compositionally biased region" description="Basic residues" evidence="1">
    <location>
        <begin position="20"/>
        <end position="37"/>
    </location>
</feature>
<comment type="caution">
    <text evidence="2">The sequence shown here is derived from an EMBL/GenBank/DDBJ whole genome shotgun (WGS) entry which is preliminary data.</text>
</comment>